<organism evidence="2 3">
    <name type="scientific">Ruixingdingia sedimenti</name>
    <dbReference type="NCBI Taxonomy" id="3073604"/>
    <lineage>
        <taxon>Bacteria</taxon>
        <taxon>Pseudomonadati</taxon>
        <taxon>Pseudomonadota</taxon>
        <taxon>Alphaproteobacteria</taxon>
        <taxon>Rhodobacterales</taxon>
        <taxon>Paracoccaceae</taxon>
        <taxon>Ruixingdingia</taxon>
    </lineage>
</organism>
<keyword evidence="2" id="KW-0418">Kinase</keyword>
<dbReference type="InterPro" id="IPR027417">
    <property type="entry name" value="P-loop_NTPase"/>
</dbReference>
<dbReference type="Proteomes" id="UP001247754">
    <property type="component" value="Unassembled WGS sequence"/>
</dbReference>
<dbReference type="InterPro" id="IPR011104">
    <property type="entry name" value="Hpr_kin/Pase_C"/>
</dbReference>
<dbReference type="RefSeq" id="WP_310457369.1">
    <property type="nucleotide sequence ID" value="NZ_JAVKPH010000010.1"/>
</dbReference>
<dbReference type="EMBL" id="JAVKPH010000010">
    <property type="protein sequence ID" value="MDR5653136.1"/>
    <property type="molecule type" value="Genomic_DNA"/>
</dbReference>
<gene>
    <name evidence="2" type="ORF">RGD00_11000</name>
</gene>
<dbReference type="SUPFAM" id="SSF53795">
    <property type="entry name" value="PEP carboxykinase-like"/>
    <property type="match status" value="1"/>
</dbReference>
<name>A0ABU1F8F0_9RHOB</name>
<protein>
    <submittedName>
        <fullName evidence="2">Serine kinase</fullName>
    </submittedName>
</protein>
<evidence type="ECO:0000313" key="2">
    <source>
        <dbReference type="EMBL" id="MDR5653136.1"/>
    </source>
</evidence>
<accession>A0ABU1F8F0</accession>
<keyword evidence="3" id="KW-1185">Reference proteome</keyword>
<sequence length="137" mass="14527">MNAVLHATCVAFDGRGVLILGPSGSGKSALGLHLMALGARLVADDRTQVEVAEGLFATAPPGLPPLIEARGVGLLRADPLPRARLVLAVDLGARETERLPPRREWMHKGHALPLVHGPMTGHFPAAIRLYILSGRQD</sequence>
<keyword evidence="2" id="KW-0808">Transferase</keyword>
<evidence type="ECO:0000313" key="3">
    <source>
        <dbReference type="Proteomes" id="UP001247754"/>
    </source>
</evidence>
<dbReference type="Gene3D" id="3.40.50.300">
    <property type="entry name" value="P-loop containing nucleotide triphosphate hydrolases"/>
    <property type="match status" value="1"/>
</dbReference>
<reference evidence="2 3" key="1">
    <citation type="submission" date="2023-09" db="EMBL/GenBank/DDBJ databases">
        <title>Xinfangfangia sedmenti sp. nov., isolated the sedment.</title>
        <authorList>
            <person name="Xu L."/>
        </authorList>
    </citation>
    <scope>NUCLEOTIDE SEQUENCE [LARGE SCALE GENOMIC DNA]</scope>
    <source>
        <strain evidence="2 3">LG-4</strain>
    </source>
</reference>
<dbReference type="GO" id="GO:0016301">
    <property type="term" value="F:kinase activity"/>
    <property type="evidence" value="ECO:0007669"/>
    <property type="project" value="UniProtKB-KW"/>
</dbReference>
<feature type="domain" description="HPr kinase/phosphorylase C-terminal" evidence="1">
    <location>
        <begin position="4"/>
        <end position="76"/>
    </location>
</feature>
<dbReference type="Pfam" id="PF07475">
    <property type="entry name" value="Hpr_kinase_C"/>
    <property type="match status" value="1"/>
</dbReference>
<comment type="caution">
    <text evidence="2">The sequence shown here is derived from an EMBL/GenBank/DDBJ whole genome shotgun (WGS) entry which is preliminary data.</text>
</comment>
<evidence type="ECO:0000259" key="1">
    <source>
        <dbReference type="Pfam" id="PF07475"/>
    </source>
</evidence>
<proteinExistence type="predicted"/>